<accession>A0A150M1W7</accession>
<dbReference type="PATRIC" id="fig|81408.3.peg.2074"/>
<name>A0A150M1W7_9BACL</name>
<proteinExistence type="predicted"/>
<evidence type="ECO:0000313" key="3">
    <source>
        <dbReference type="Proteomes" id="UP000075455"/>
    </source>
</evidence>
<dbReference type="Proteomes" id="UP000075455">
    <property type="component" value="Unassembled WGS sequence"/>
</dbReference>
<protein>
    <submittedName>
        <fullName evidence="2">Uncharacterized protein</fullName>
    </submittedName>
</protein>
<reference evidence="2 3" key="1">
    <citation type="submission" date="2016-01" db="EMBL/GenBank/DDBJ databases">
        <title>Draft Genome Sequences of Seven Thermophilic Sporeformers Isolated from Foods.</title>
        <authorList>
            <person name="Berendsen E.M."/>
            <person name="Wells-Bennik M.H."/>
            <person name="Krawcyk A.O."/>
            <person name="De Jong A."/>
            <person name="Holsappel S."/>
            <person name="Eijlander R.T."/>
            <person name="Kuipers O.P."/>
        </authorList>
    </citation>
    <scope>NUCLEOTIDE SEQUENCE [LARGE SCALE GENOMIC DNA]</scope>
    <source>
        <strain evidence="2 3">B4119</strain>
    </source>
</reference>
<comment type="caution">
    <text evidence="2">The sequence shown here is derived from an EMBL/GenBank/DDBJ whole genome shotgun (WGS) entry which is preliminary data.</text>
</comment>
<evidence type="ECO:0000313" key="2">
    <source>
        <dbReference type="EMBL" id="KYD18580.1"/>
    </source>
</evidence>
<feature type="transmembrane region" description="Helical" evidence="1">
    <location>
        <begin position="12"/>
        <end position="30"/>
    </location>
</feature>
<gene>
    <name evidence="2" type="ORF">B4119_0289</name>
</gene>
<sequence>MTLFTWKKTFQWGYLVSILFVLLGIFITVLREESLGSAFILYIGASIQLAQG</sequence>
<keyword evidence="1" id="KW-1133">Transmembrane helix</keyword>
<keyword evidence="1" id="KW-0812">Transmembrane</keyword>
<keyword evidence="1" id="KW-0472">Membrane</keyword>
<organism evidence="2 3">
    <name type="scientific">Saccharococcus caldoxylosilyticus</name>
    <dbReference type="NCBI Taxonomy" id="81408"/>
    <lineage>
        <taxon>Bacteria</taxon>
        <taxon>Bacillati</taxon>
        <taxon>Bacillota</taxon>
        <taxon>Bacilli</taxon>
        <taxon>Bacillales</taxon>
        <taxon>Anoxybacillaceae</taxon>
        <taxon>Saccharococcus</taxon>
    </lineage>
</organism>
<dbReference type="EMBL" id="LQYS01000019">
    <property type="protein sequence ID" value="KYD18580.1"/>
    <property type="molecule type" value="Genomic_DNA"/>
</dbReference>
<dbReference type="AlphaFoldDB" id="A0A150M1W7"/>
<evidence type="ECO:0000256" key="1">
    <source>
        <dbReference type="SAM" id="Phobius"/>
    </source>
</evidence>